<evidence type="ECO:0000313" key="3">
    <source>
        <dbReference type="EMBL" id="OKH49575.1"/>
    </source>
</evidence>
<keyword evidence="4" id="KW-1185">Reference proteome</keyword>
<protein>
    <submittedName>
        <fullName evidence="3">SAM-dependent methyltransferase</fullName>
    </submittedName>
</protein>
<dbReference type="CDD" id="cd02440">
    <property type="entry name" value="AdoMet_MTases"/>
    <property type="match status" value="1"/>
</dbReference>
<reference evidence="3 4" key="1">
    <citation type="submission" date="2016-11" db="EMBL/GenBank/DDBJ databases">
        <title>Draft Genome Sequences of Nine Cyanobacterial Strains from Diverse Habitats.</title>
        <authorList>
            <person name="Zhu T."/>
            <person name="Hou S."/>
            <person name="Lu X."/>
            <person name="Hess W.R."/>
        </authorList>
    </citation>
    <scope>NUCLEOTIDE SEQUENCE [LARGE SCALE GENOMIC DNA]</scope>
    <source>
        <strain evidence="3 4">NIES-30</strain>
    </source>
</reference>
<dbReference type="GO" id="GO:0032259">
    <property type="term" value="P:methylation"/>
    <property type="evidence" value="ECO:0007669"/>
    <property type="project" value="UniProtKB-KW"/>
</dbReference>
<sequence>MFRQVTPGTTSRLTTVDHSETYGRHILAQVVPTLAIDTCLDIGCGGGQDLQVVLAQHPQAQCVGVDYGDWQAAALAASGIKPISVNIEAEPLPIASESVDLVIANQVLEHTKEIYWINHEIFRVLKVGGYFYLGVPNVLALHNRLLGLFGVHPTCSKMLSAHVRSFSKHDTLLFYREVAGDLTQLAGFYGSQFYPFPKPLARPLANALPSLAFSIFFLIKKTRPYEGEFLNHLSKVFLETNFFRGH</sequence>
<proteinExistence type="predicted"/>
<dbReference type="PANTHER" id="PTHR43861">
    <property type="entry name" value="TRANS-ACONITATE 2-METHYLTRANSFERASE-RELATED"/>
    <property type="match status" value="1"/>
</dbReference>
<dbReference type="RefSeq" id="WP_073607683.1">
    <property type="nucleotide sequence ID" value="NZ_MRCG01000003.1"/>
</dbReference>
<dbReference type="AlphaFoldDB" id="A0A1U7J8L4"/>
<evidence type="ECO:0000259" key="2">
    <source>
        <dbReference type="Pfam" id="PF08241"/>
    </source>
</evidence>
<organism evidence="3 4">
    <name type="scientific">Phormidium tenue NIES-30</name>
    <dbReference type="NCBI Taxonomy" id="549789"/>
    <lineage>
        <taxon>Bacteria</taxon>
        <taxon>Bacillati</taxon>
        <taxon>Cyanobacteriota</taxon>
        <taxon>Cyanophyceae</taxon>
        <taxon>Oscillatoriophycideae</taxon>
        <taxon>Oscillatoriales</taxon>
        <taxon>Oscillatoriaceae</taxon>
        <taxon>Phormidium</taxon>
    </lineage>
</organism>
<name>A0A1U7J8L4_9CYAN</name>
<dbReference type="SUPFAM" id="SSF53335">
    <property type="entry name" value="S-adenosyl-L-methionine-dependent methyltransferases"/>
    <property type="match status" value="1"/>
</dbReference>
<dbReference type="EMBL" id="MRCG01000003">
    <property type="protein sequence ID" value="OKH49575.1"/>
    <property type="molecule type" value="Genomic_DNA"/>
</dbReference>
<keyword evidence="3" id="KW-0489">Methyltransferase</keyword>
<evidence type="ECO:0000256" key="1">
    <source>
        <dbReference type="ARBA" id="ARBA00022679"/>
    </source>
</evidence>
<feature type="domain" description="Methyltransferase type 11" evidence="2">
    <location>
        <begin position="40"/>
        <end position="133"/>
    </location>
</feature>
<accession>A0A1U7J8L4</accession>
<keyword evidence="1 3" id="KW-0808">Transferase</keyword>
<comment type="caution">
    <text evidence="3">The sequence shown here is derived from an EMBL/GenBank/DDBJ whole genome shotgun (WGS) entry which is preliminary data.</text>
</comment>
<dbReference type="InterPro" id="IPR029063">
    <property type="entry name" value="SAM-dependent_MTases_sf"/>
</dbReference>
<dbReference type="PANTHER" id="PTHR43861:SF3">
    <property type="entry name" value="PUTATIVE (AFU_ORTHOLOGUE AFUA_2G14390)-RELATED"/>
    <property type="match status" value="1"/>
</dbReference>
<evidence type="ECO:0000313" key="4">
    <source>
        <dbReference type="Proteomes" id="UP000185557"/>
    </source>
</evidence>
<dbReference type="InterPro" id="IPR013216">
    <property type="entry name" value="Methyltransf_11"/>
</dbReference>
<dbReference type="Gene3D" id="3.40.50.150">
    <property type="entry name" value="Vaccinia Virus protein VP39"/>
    <property type="match status" value="1"/>
</dbReference>
<dbReference type="Pfam" id="PF08241">
    <property type="entry name" value="Methyltransf_11"/>
    <property type="match status" value="1"/>
</dbReference>
<gene>
    <name evidence="3" type="ORF">NIES30_06975</name>
</gene>
<dbReference type="Proteomes" id="UP000185557">
    <property type="component" value="Unassembled WGS sequence"/>
</dbReference>
<dbReference type="OrthoDB" id="457170at2"/>
<dbReference type="GO" id="GO:0008757">
    <property type="term" value="F:S-adenosylmethionine-dependent methyltransferase activity"/>
    <property type="evidence" value="ECO:0007669"/>
    <property type="project" value="InterPro"/>
</dbReference>
<dbReference type="STRING" id="549789.NIES30_06975"/>